<dbReference type="AlphaFoldDB" id="A0AAP2GVA4"/>
<evidence type="ECO:0000259" key="1">
    <source>
        <dbReference type="PROSITE" id="PS51186"/>
    </source>
</evidence>
<evidence type="ECO:0000313" key="3">
    <source>
        <dbReference type="Proteomes" id="UP001319080"/>
    </source>
</evidence>
<sequence length="173" mass="19836">MHIRTAEIDDLNRLKVLYKEVARHEGGIARLESEITEEYIQNILTKSFATGLALVAVHPEDPEQLVGSIHAYKPGIHVFDHVLSELTLVVHPQFQGRKIGRTLFTIFLEEVGRNRPDIGRIELVTRESNDKAIVLYQSLGFRIEGRLEMRIRTTGRAYEADIPMGWQNPNFEF</sequence>
<dbReference type="Gene3D" id="3.40.630.30">
    <property type="match status" value="1"/>
</dbReference>
<reference evidence="2 3" key="1">
    <citation type="submission" date="2021-05" db="EMBL/GenBank/DDBJ databases">
        <title>A Polyphasic approach of four new species of the genus Ohtaekwangia: Ohtaekwangia histidinii sp. nov., Ohtaekwangia cretensis sp. nov., Ohtaekwangia indiensis sp. nov., Ohtaekwangia reichenbachii sp. nov. from diverse environment.</title>
        <authorList>
            <person name="Octaviana S."/>
        </authorList>
    </citation>
    <scope>NUCLEOTIDE SEQUENCE [LARGE SCALE GENOMIC DNA]</scope>
    <source>
        <strain evidence="2 3">PWU5</strain>
    </source>
</reference>
<organism evidence="2 3">
    <name type="scientific">Dawidia cretensis</name>
    <dbReference type="NCBI Taxonomy" id="2782350"/>
    <lineage>
        <taxon>Bacteria</taxon>
        <taxon>Pseudomonadati</taxon>
        <taxon>Bacteroidota</taxon>
        <taxon>Cytophagia</taxon>
        <taxon>Cytophagales</taxon>
        <taxon>Chryseotaleaceae</taxon>
        <taxon>Dawidia</taxon>
    </lineage>
</organism>
<feature type="domain" description="N-acetyltransferase" evidence="1">
    <location>
        <begin position="1"/>
        <end position="165"/>
    </location>
</feature>
<evidence type="ECO:0000313" key="2">
    <source>
        <dbReference type="EMBL" id="MBT1710623.1"/>
    </source>
</evidence>
<dbReference type="Pfam" id="PF00583">
    <property type="entry name" value="Acetyltransf_1"/>
    <property type="match status" value="1"/>
</dbReference>
<comment type="caution">
    <text evidence="2">The sequence shown here is derived from an EMBL/GenBank/DDBJ whole genome shotgun (WGS) entry which is preliminary data.</text>
</comment>
<dbReference type="InterPro" id="IPR016181">
    <property type="entry name" value="Acyl_CoA_acyltransferase"/>
</dbReference>
<accession>A0AAP2GVA4</accession>
<dbReference type="InterPro" id="IPR000182">
    <property type="entry name" value="GNAT_dom"/>
</dbReference>
<dbReference type="PROSITE" id="PS51186">
    <property type="entry name" value="GNAT"/>
    <property type="match status" value="1"/>
</dbReference>
<protein>
    <submittedName>
        <fullName evidence="2">GNAT family N-acetyltransferase</fullName>
    </submittedName>
</protein>
<dbReference type="Proteomes" id="UP001319080">
    <property type="component" value="Unassembled WGS sequence"/>
</dbReference>
<dbReference type="GO" id="GO:0016747">
    <property type="term" value="F:acyltransferase activity, transferring groups other than amino-acyl groups"/>
    <property type="evidence" value="ECO:0007669"/>
    <property type="project" value="InterPro"/>
</dbReference>
<gene>
    <name evidence="2" type="ORF">KK062_20450</name>
</gene>
<dbReference type="SUPFAM" id="SSF55729">
    <property type="entry name" value="Acyl-CoA N-acyltransferases (Nat)"/>
    <property type="match status" value="1"/>
</dbReference>
<proteinExistence type="predicted"/>
<dbReference type="RefSeq" id="WP_254086198.1">
    <property type="nucleotide sequence ID" value="NZ_JAHESE010000024.1"/>
</dbReference>
<dbReference type="CDD" id="cd04301">
    <property type="entry name" value="NAT_SF"/>
    <property type="match status" value="1"/>
</dbReference>
<dbReference type="EMBL" id="JAHESE010000024">
    <property type="protein sequence ID" value="MBT1710623.1"/>
    <property type="molecule type" value="Genomic_DNA"/>
</dbReference>
<name>A0AAP2GVA4_9BACT</name>
<keyword evidence="3" id="KW-1185">Reference proteome</keyword>